<keyword evidence="10 15" id="KW-0067">ATP-binding</keyword>
<dbReference type="CDD" id="cd17928">
    <property type="entry name" value="DEXDc_SecA"/>
    <property type="match status" value="1"/>
</dbReference>
<dbReference type="InterPro" id="IPR020937">
    <property type="entry name" value="SecA_CS"/>
</dbReference>
<dbReference type="FunFam" id="3.40.50.300:FF:000334">
    <property type="entry name" value="Protein translocase subunit SecA"/>
    <property type="match status" value="1"/>
</dbReference>
<dbReference type="EC" id="7.4.2.8" evidence="15"/>
<protein>
    <recommendedName>
        <fullName evidence="15 16">Protein translocase subunit SecA</fullName>
        <ecNumber evidence="15">7.4.2.8</ecNumber>
    </recommendedName>
</protein>
<feature type="domain" description="SecA family profile" evidence="19">
    <location>
        <begin position="22"/>
        <end position="633"/>
    </location>
</feature>
<keyword evidence="8 15" id="KW-0547">Nucleotide-binding</keyword>
<evidence type="ECO:0000256" key="13">
    <source>
        <dbReference type="ARBA" id="ARBA00023010"/>
    </source>
</evidence>
<evidence type="ECO:0000256" key="11">
    <source>
        <dbReference type="ARBA" id="ARBA00022927"/>
    </source>
</evidence>
<keyword evidence="9" id="KW-0862">Zinc</keyword>
<dbReference type="PANTHER" id="PTHR30612">
    <property type="entry name" value="SECA INNER MEMBRANE COMPONENT OF SEC PROTEIN SECRETION SYSTEM"/>
    <property type="match status" value="1"/>
</dbReference>
<gene>
    <name evidence="15 20" type="primary">secA</name>
    <name evidence="20" type="ORF">BN381_80106</name>
</gene>
<feature type="compositionally biased region" description="Polar residues" evidence="17">
    <location>
        <begin position="850"/>
        <end position="868"/>
    </location>
</feature>
<comment type="catalytic activity">
    <reaction evidence="15">
        <text>ATP + H2O + cellular proteinSide 1 = ADP + phosphate + cellular proteinSide 2.</text>
        <dbReference type="EC" id="7.4.2.8"/>
    </reaction>
</comment>
<comment type="subunit">
    <text evidence="15">Monomer and homodimer. Part of the essential Sec protein translocation apparatus which comprises SecA, SecYEG and auxiliary proteins SecDF. Other proteins may also be involved.</text>
</comment>
<keyword evidence="13 15" id="KW-0811">Translocation</keyword>
<dbReference type="InterPro" id="IPR011116">
    <property type="entry name" value="SecA_Wing/Scaffold"/>
</dbReference>
<feature type="binding site" evidence="15">
    <location>
        <begin position="124"/>
        <end position="128"/>
    </location>
    <ligand>
        <name>ATP</name>
        <dbReference type="ChEBI" id="CHEBI:30616"/>
    </ligand>
</feature>
<dbReference type="SMART" id="SM00958">
    <property type="entry name" value="SecA_PP_bind"/>
    <property type="match status" value="1"/>
</dbReference>
<feature type="domain" description="Helicase ATP-binding" evidence="18">
    <location>
        <begin position="108"/>
        <end position="267"/>
    </location>
</feature>
<comment type="cofactor">
    <cofactor evidence="1">
        <name>Zn(2+)</name>
        <dbReference type="ChEBI" id="CHEBI:29105"/>
    </cofactor>
</comment>
<reference evidence="20 21" key="1">
    <citation type="journal article" date="2013" name="ISME J.">
        <title>Metabolic model for the filamentous 'Candidatus Microthrix parvicella' based on genomic and metagenomic analyses.</title>
        <authorList>
            <person name="Jon McIlroy S."/>
            <person name="Kristiansen R."/>
            <person name="Albertsen M."/>
            <person name="Michael Karst S."/>
            <person name="Rossetti S."/>
            <person name="Lund Nielsen J."/>
            <person name="Tandoi V."/>
            <person name="James Seviour R."/>
            <person name="Nielsen P.H."/>
        </authorList>
    </citation>
    <scope>NUCLEOTIDE SEQUENCE [LARGE SCALE GENOMIC DNA]</scope>
    <source>
        <strain evidence="20 21">RN1</strain>
    </source>
</reference>
<feature type="region of interest" description="Disordered" evidence="17">
    <location>
        <begin position="848"/>
        <end position="934"/>
    </location>
</feature>
<dbReference type="GO" id="GO:0005886">
    <property type="term" value="C:plasma membrane"/>
    <property type="evidence" value="ECO:0007669"/>
    <property type="project" value="UniProtKB-SubCell"/>
</dbReference>
<evidence type="ECO:0000256" key="4">
    <source>
        <dbReference type="ARBA" id="ARBA00022448"/>
    </source>
</evidence>
<sequence length="934" mass="103666">MPMMGTERGDLGHRIGRLLDAMGILDKILHAGEGRKLRALSDLVPDIGALEPEMEALSDDELAATTADFRNRLNNGEQLDNLVIESFAVVRETARRVIGQRHYDVQLMGGAALHFGWIAEMKTGEGKTLVSTLPVYLNGLTGKGVHVVTVNEYLAKRDAEWMGQVHGFLGLDIGMVLPNQNDPVHKRAQYACDITYGTNNEFGFDYLRDNMALSRGEQVQRGFNYCIVDEVDSILIDEARTPLIISGQVTDAAKLYYRFAAVVRALKRDEDYEVDEEKRQVSPLEPGIEKVEKALGVDNLYDDPTANFVHQLTVALKAKELYHRDKDYLVSQGQVKIVDEFTGRVLEGRRWSEGLHQAVEAKEGVRIKEENQTLATVTLQNYFRMYEKLGGMTGTAVTEAAEFMGTYGLQVVPIPTHKPLARADEGDLIFKGEAGKFSAVADDIEERIATGQPVLVGTVSVEKSEVLSRELEKRGIAHEVLNAKQHTREAEVVAQAGRLGGVTVATNMAGRGVDIILGGNPEGLAERDLAGKELDPDSEEGQAFLQERVDHWAAEVKAEGDKVRELGGLYVLGTERHESRRIDNQLRGRSGRQGDPGESRFYLSLEDELMRIFATGAIQFVMGKDWPEDVPIEAKMVSKAIERAQNTVETRNGEIRKNVLKYDEVMNEQRKVIYRRRDQVLDGLDLRDEALEALADAVDTSIRTYCVSEFSEEWDLKGLLAEIGTFWPTELTEDALGAAVSTDEVYDLLMGEANGQYHAREESLGEDTMRDIERQVMLRIIDARWRDHLREMDHLEDGIGLRAMGQRDPLTEWQREGYGMFEQLIHTIAQEFVKYLMHVNVVREEPTEAQVGNIQTQGPSDPSDTSGTPKVATMASGEGANTAQEQGEGAAQAEPEQAQPVVKSEWDKTPRNGPCPCGSGKKFKKCHGSPAGAG</sequence>
<evidence type="ECO:0000256" key="9">
    <source>
        <dbReference type="ARBA" id="ARBA00022833"/>
    </source>
</evidence>
<dbReference type="PROSITE" id="PS51192">
    <property type="entry name" value="HELICASE_ATP_BIND_1"/>
    <property type="match status" value="1"/>
</dbReference>
<evidence type="ECO:0000256" key="5">
    <source>
        <dbReference type="ARBA" id="ARBA00022475"/>
    </source>
</evidence>
<dbReference type="HAMAP" id="MF_01382">
    <property type="entry name" value="SecA"/>
    <property type="match status" value="1"/>
</dbReference>
<dbReference type="InterPro" id="IPR004027">
    <property type="entry name" value="SEC_C_motif"/>
</dbReference>
<dbReference type="Gene3D" id="3.10.450.50">
    <property type="match status" value="1"/>
</dbReference>
<dbReference type="eggNOG" id="COG0653">
    <property type="taxonomic scope" value="Bacteria"/>
</dbReference>
<dbReference type="GO" id="GO:0065002">
    <property type="term" value="P:intracellular protein transmembrane transport"/>
    <property type="evidence" value="ECO:0007669"/>
    <property type="project" value="UniProtKB-UniRule"/>
</dbReference>
<dbReference type="STRING" id="1229780.BN381_80106"/>
<dbReference type="GO" id="GO:0031522">
    <property type="term" value="C:cell envelope Sec protein transport complex"/>
    <property type="evidence" value="ECO:0007669"/>
    <property type="project" value="TreeGrafter"/>
</dbReference>
<evidence type="ECO:0000259" key="19">
    <source>
        <dbReference type="PROSITE" id="PS51196"/>
    </source>
</evidence>
<keyword evidence="12 15" id="KW-1278">Translocase</keyword>
<comment type="similarity">
    <text evidence="3 15 16">Belongs to the SecA family.</text>
</comment>
<dbReference type="GO" id="GO:0005524">
    <property type="term" value="F:ATP binding"/>
    <property type="evidence" value="ECO:0007669"/>
    <property type="project" value="UniProtKB-UniRule"/>
</dbReference>
<comment type="caution">
    <text evidence="20">The sequence shown here is derived from an EMBL/GenBank/DDBJ whole genome shotgun (WGS) entry which is preliminary data.</text>
</comment>
<dbReference type="Gene3D" id="1.10.3060.10">
    <property type="entry name" value="Helical scaffold and wing domains of SecA"/>
    <property type="match status" value="1"/>
</dbReference>
<evidence type="ECO:0000313" key="20">
    <source>
        <dbReference type="EMBL" id="CCM65576.1"/>
    </source>
</evidence>
<dbReference type="InterPro" id="IPR014018">
    <property type="entry name" value="SecA_motor_DEAD"/>
</dbReference>
<comment type="function">
    <text evidence="15">Part of the Sec protein translocase complex. Interacts with the SecYEG preprotein conducting channel. Has a central role in coupling the hydrolysis of ATP to the transfer of proteins into and across the cell membrane, serving as an ATP-driven molecular motor driving the stepwise translocation of polypeptide chains across the membrane.</text>
</comment>
<keyword evidence="5 15" id="KW-1003">Cell membrane</keyword>
<evidence type="ECO:0000256" key="16">
    <source>
        <dbReference type="RuleBase" id="RU003874"/>
    </source>
</evidence>
<keyword evidence="11 15" id="KW-0653">Protein transport</keyword>
<dbReference type="SUPFAM" id="SSF81886">
    <property type="entry name" value="Helical scaffold and wing domains of SecA"/>
    <property type="match status" value="1"/>
</dbReference>
<dbReference type="AlphaFoldDB" id="R4Z6R8"/>
<dbReference type="Pfam" id="PF02810">
    <property type="entry name" value="SEC-C"/>
    <property type="match status" value="1"/>
</dbReference>
<keyword evidence="14 15" id="KW-0472">Membrane</keyword>
<dbReference type="EMBL" id="CANL01000078">
    <property type="protein sequence ID" value="CCM65576.1"/>
    <property type="molecule type" value="Genomic_DNA"/>
</dbReference>
<dbReference type="InterPro" id="IPR011130">
    <property type="entry name" value="SecA_preprotein_X-link_dom"/>
</dbReference>
<evidence type="ECO:0000256" key="2">
    <source>
        <dbReference type="ARBA" id="ARBA00004170"/>
    </source>
</evidence>
<dbReference type="Gene3D" id="3.40.50.300">
    <property type="entry name" value="P-loop containing nucleotide triphosphate hydrolases"/>
    <property type="match status" value="2"/>
</dbReference>
<dbReference type="GO" id="GO:0046872">
    <property type="term" value="F:metal ion binding"/>
    <property type="evidence" value="ECO:0007669"/>
    <property type="project" value="UniProtKB-KW"/>
</dbReference>
<organism evidence="20 21">
    <name type="scientific">Candidatus Neomicrothrix parvicella RN1</name>
    <dbReference type="NCBI Taxonomy" id="1229780"/>
    <lineage>
        <taxon>Bacteria</taxon>
        <taxon>Bacillati</taxon>
        <taxon>Actinomycetota</taxon>
        <taxon>Acidimicrobiia</taxon>
        <taxon>Acidimicrobiales</taxon>
        <taxon>Microthrixaceae</taxon>
        <taxon>Candidatus Neomicrothrix</taxon>
    </lineage>
</organism>
<evidence type="ECO:0000256" key="7">
    <source>
        <dbReference type="ARBA" id="ARBA00022723"/>
    </source>
</evidence>
<accession>R4Z6R8</accession>
<dbReference type="SMART" id="SM00957">
    <property type="entry name" value="SecA_DEAD"/>
    <property type="match status" value="1"/>
</dbReference>
<dbReference type="PROSITE" id="PS51196">
    <property type="entry name" value="SECA_MOTOR_DEAD"/>
    <property type="match status" value="1"/>
</dbReference>
<dbReference type="GO" id="GO:0006605">
    <property type="term" value="P:protein targeting"/>
    <property type="evidence" value="ECO:0007669"/>
    <property type="project" value="UniProtKB-UniRule"/>
</dbReference>
<proteinExistence type="inferred from homology"/>
<dbReference type="InterPro" id="IPR036670">
    <property type="entry name" value="SecA_X-link_sf"/>
</dbReference>
<dbReference type="PRINTS" id="PR00906">
    <property type="entry name" value="SECA"/>
</dbReference>
<evidence type="ECO:0000256" key="15">
    <source>
        <dbReference type="HAMAP-Rule" id="MF_01382"/>
    </source>
</evidence>
<dbReference type="Gene3D" id="3.90.1440.10">
    <property type="entry name" value="SecA, preprotein cross-linking domain"/>
    <property type="match status" value="1"/>
</dbReference>
<evidence type="ECO:0000256" key="3">
    <source>
        <dbReference type="ARBA" id="ARBA00007650"/>
    </source>
</evidence>
<dbReference type="GO" id="GO:0043952">
    <property type="term" value="P:protein transport by the Sec complex"/>
    <property type="evidence" value="ECO:0007669"/>
    <property type="project" value="UniProtKB-ARBA"/>
</dbReference>
<name>R4Z6R8_9ACTN</name>
<keyword evidence="7" id="KW-0479">Metal-binding</keyword>
<dbReference type="FunFam" id="3.90.1440.10:FF:000002">
    <property type="entry name" value="Protein translocase subunit SecA"/>
    <property type="match status" value="1"/>
</dbReference>
<dbReference type="InterPro" id="IPR027417">
    <property type="entry name" value="P-loop_NTPase"/>
</dbReference>
<evidence type="ECO:0000256" key="17">
    <source>
        <dbReference type="SAM" id="MobiDB-lite"/>
    </source>
</evidence>
<evidence type="ECO:0000256" key="8">
    <source>
        <dbReference type="ARBA" id="ARBA00022741"/>
    </source>
</evidence>
<dbReference type="FunFam" id="3.40.50.300:FF:000113">
    <property type="entry name" value="Preprotein translocase subunit SecA"/>
    <property type="match status" value="1"/>
</dbReference>
<evidence type="ECO:0000256" key="14">
    <source>
        <dbReference type="ARBA" id="ARBA00023136"/>
    </source>
</evidence>
<evidence type="ECO:0000256" key="6">
    <source>
        <dbReference type="ARBA" id="ARBA00022490"/>
    </source>
</evidence>
<evidence type="ECO:0000259" key="18">
    <source>
        <dbReference type="PROSITE" id="PS51192"/>
    </source>
</evidence>
<feature type="binding site" evidence="15">
    <location>
        <position position="514"/>
    </location>
    <ligand>
        <name>ATP</name>
        <dbReference type="ChEBI" id="CHEBI:30616"/>
    </ligand>
</feature>
<evidence type="ECO:0000256" key="10">
    <source>
        <dbReference type="ARBA" id="ARBA00022840"/>
    </source>
</evidence>
<dbReference type="InterPro" id="IPR011115">
    <property type="entry name" value="SecA_DEAD"/>
</dbReference>
<keyword evidence="4 15" id="KW-0813">Transport</keyword>
<dbReference type="SUPFAM" id="SSF52540">
    <property type="entry name" value="P-loop containing nucleoside triphosphate hydrolases"/>
    <property type="match status" value="2"/>
</dbReference>
<dbReference type="HOGENOM" id="CLU_005314_3_0_11"/>
<evidence type="ECO:0000256" key="12">
    <source>
        <dbReference type="ARBA" id="ARBA00022967"/>
    </source>
</evidence>
<feature type="binding site" evidence="15">
    <location>
        <position position="106"/>
    </location>
    <ligand>
        <name>ATP</name>
        <dbReference type="ChEBI" id="CHEBI:30616"/>
    </ligand>
</feature>
<comment type="subcellular location">
    <subcellularLocation>
        <location evidence="15">Cell membrane</location>
        <topology evidence="15">Peripheral membrane protein</topology>
        <orientation evidence="15">Cytoplasmic side</orientation>
    </subcellularLocation>
    <subcellularLocation>
        <location evidence="15">Cytoplasm</location>
    </subcellularLocation>
    <subcellularLocation>
        <location evidence="2">Membrane</location>
        <topology evidence="2">Peripheral membrane protein</topology>
    </subcellularLocation>
    <text evidence="15">Distribution is 50-50.</text>
</comment>
<dbReference type="PROSITE" id="PS01312">
    <property type="entry name" value="SECA"/>
    <property type="match status" value="1"/>
</dbReference>
<dbReference type="InterPro" id="IPR000185">
    <property type="entry name" value="SecA"/>
</dbReference>
<dbReference type="InterPro" id="IPR014001">
    <property type="entry name" value="Helicase_ATP-bd"/>
</dbReference>
<dbReference type="SUPFAM" id="SSF81767">
    <property type="entry name" value="Pre-protein crosslinking domain of SecA"/>
    <property type="match status" value="1"/>
</dbReference>
<dbReference type="Pfam" id="PF07516">
    <property type="entry name" value="SecA_SW"/>
    <property type="match status" value="1"/>
</dbReference>
<dbReference type="PANTHER" id="PTHR30612:SF0">
    <property type="entry name" value="CHLOROPLAST PROTEIN-TRANSPORTING ATPASE"/>
    <property type="match status" value="1"/>
</dbReference>
<dbReference type="Pfam" id="PF07517">
    <property type="entry name" value="SecA_DEAD"/>
    <property type="match status" value="1"/>
</dbReference>
<dbReference type="Proteomes" id="UP000018291">
    <property type="component" value="Unassembled WGS sequence"/>
</dbReference>
<dbReference type="Pfam" id="PF01043">
    <property type="entry name" value="SecA_PP_bind"/>
    <property type="match status" value="1"/>
</dbReference>
<dbReference type="InterPro" id="IPR036266">
    <property type="entry name" value="SecA_Wing/Scaffold_sf"/>
</dbReference>
<dbReference type="GO" id="GO:0005829">
    <property type="term" value="C:cytosol"/>
    <property type="evidence" value="ECO:0007669"/>
    <property type="project" value="TreeGrafter"/>
</dbReference>
<dbReference type="NCBIfam" id="TIGR00963">
    <property type="entry name" value="secA"/>
    <property type="match status" value="1"/>
</dbReference>
<dbReference type="InterPro" id="IPR044722">
    <property type="entry name" value="SecA_SF2_C"/>
</dbReference>
<evidence type="ECO:0000313" key="21">
    <source>
        <dbReference type="Proteomes" id="UP000018291"/>
    </source>
</evidence>
<dbReference type="CDD" id="cd18803">
    <property type="entry name" value="SF2_C_secA"/>
    <property type="match status" value="1"/>
</dbReference>
<evidence type="ECO:0000256" key="1">
    <source>
        <dbReference type="ARBA" id="ARBA00001947"/>
    </source>
</evidence>
<keyword evidence="21" id="KW-1185">Reference proteome</keyword>
<keyword evidence="6 15" id="KW-0963">Cytoplasm</keyword>
<dbReference type="GO" id="GO:0017038">
    <property type="term" value="P:protein import"/>
    <property type="evidence" value="ECO:0007669"/>
    <property type="project" value="InterPro"/>
</dbReference>
<dbReference type="NCBIfam" id="NF009538">
    <property type="entry name" value="PRK12904.1"/>
    <property type="match status" value="1"/>
</dbReference>
<feature type="compositionally biased region" description="Low complexity" evidence="17">
    <location>
        <begin position="877"/>
        <end position="899"/>
    </location>
</feature>
<dbReference type="GO" id="GO:0008564">
    <property type="term" value="F:protein-exporting ATPase activity"/>
    <property type="evidence" value="ECO:0007669"/>
    <property type="project" value="UniProtKB-EC"/>
</dbReference>
<dbReference type="Pfam" id="PF21090">
    <property type="entry name" value="P-loop_SecA"/>
    <property type="match status" value="1"/>
</dbReference>